<accession>A0A2Z4FPX2</accession>
<dbReference type="Proteomes" id="UP000249799">
    <property type="component" value="Chromosome"/>
</dbReference>
<keyword evidence="1" id="KW-0249">Electron transport</keyword>
<dbReference type="Pfam" id="PF00115">
    <property type="entry name" value="COX1"/>
    <property type="match status" value="1"/>
</dbReference>
<dbReference type="GO" id="GO:0004129">
    <property type="term" value="F:cytochrome-c oxidase activity"/>
    <property type="evidence" value="ECO:0007669"/>
    <property type="project" value="InterPro"/>
</dbReference>
<dbReference type="InterPro" id="IPR036927">
    <property type="entry name" value="Cyt_c_oxase-like_su1_sf"/>
</dbReference>
<dbReference type="GO" id="GO:0015990">
    <property type="term" value="P:electron transport coupled proton transport"/>
    <property type="evidence" value="ECO:0007669"/>
    <property type="project" value="TreeGrafter"/>
</dbReference>
<dbReference type="InterPro" id="IPR000883">
    <property type="entry name" value="Cyt_C_Oxase_1"/>
</dbReference>
<dbReference type="EMBL" id="CP030032">
    <property type="protein sequence ID" value="AWV90718.1"/>
    <property type="molecule type" value="Genomic_DNA"/>
</dbReference>
<dbReference type="KEGG" id="bsed:DN745_15900"/>
<reference evidence="2 3" key="1">
    <citation type="submission" date="2018-06" db="EMBL/GenBank/DDBJ databases">
        <title>Lujinxingia sediminis gen. nov. sp. nov., a new facultative anaerobic member of the class Deltaproteobacteria, and proposal of Lujinxingaceae fam. nov.</title>
        <authorList>
            <person name="Guo L.-Y."/>
            <person name="Li C.-M."/>
            <person name="Wang S."/>
            <person name="Du Z.-J."/>
        </authorList>
    </citation>
    <scope>NUCLEOTIDE SEQUENCE [LARGE SCALE GENOMIC DNA]</scope>
    <source>
        <strain evidence="2 3">FA350</strain>
    </source>
</reference>
<dbReference type="GO" id="GO:0022904">
    <property type="term" value="P:respiratory electron transport chain"/>
    <property type="evidence" value="ECO:0007669"/>
    <property type="project" value="TreeGrafter"/>
</dbReference>
<name>A0A2Z4FPX2_9DELT</name>
<dbReference type="PANTHER" id="PTHR10422:SF29">
    <property type="entry name" value="CYTOCHROME C OXIDASE SUBUNIT 1 HOMOLOG, BACTEROID"/>
    <property type="match status" value="1"/>
</dbReference>
<dbReference type="PANTHER" id="PTHR10422">
    <property type="entry name" value="CYTOCHROME C OXIDASE SUBUNIT 1"/>
    <property type="match status" value="1"/>
</dbReference>
<dbReference type="AlphaFoldDB" id="A0A2Z4FPX2"/>
<keyword evidence="1" id="KW-0813">Transport</keyword>
<evidence type="ECO:0000313" key="2">
    <source>
        <dbReference type="EMBL" id="AWV90718.1"/>
    </source>
</evidence>
<gene>
    <name evidence="2" type="ORF">DN745_15900</name>
</gene>
<dbReference type="OrthoDB" id="9806838at2"/>
<keyword evidence="1" id="KW-0679">Respiratory chain</keyword>
<dbReference type="Gene3D" id="1.20.210.10">
    <property type="entry name" value="Cytochrome c oxidase-like, subunit I domain"/>
    <property type="match status" value="1"/>
</dbReference>
<dbReference type="SUPFAM" id="SSF81442">
    <property type="entry name" value="Cytochrome c oxidase subunit I-like"/>
    <property type="match status" value="1"/>
</dbReference>
<proteinExistence type="predicted"/>
<dbReference type="GO" id="GO:0020037">
    <property type="term" value="F:heme binding"/>
    <property type="evidence" value="ECO:0007669"/>
    <property type="project" value="InterPro"/>
</dbReference>
<organism evidence="2 3">
    <name type="scientific">Bradymonas sediminis</name>
    <dbReference type="NCBI Taxonomy" id="1548548"/>
    <lineage>
        <taxon>Bacteria</taxon>
        <taxon>Deltaproteobacteria</taxon>
        <taxon>Bradymonadales</taxon>
        <taxon>Bradymonadaceae</taxon>
        <taxon>Bradymonas</taxon>
    </lineage>
</organism>
<protein>
    <submittedName>
        <fullName evidence="2">Cytochrome oxidase subunit I</fullName>
    </submittedName>
</protein>
<dbReference type="PROSITE" id="PS50855">
    <property type="entry name" value="COX1"/>
    <property type="match status" value="1"/>
</dbReference>
<evidence type="ECO:0000256" key="1">
    <source>
        <dbReference type="ARBA" id="ARBA00022660"/>
    </source>
</evidence>
<sequence>MTTEGIITAKGRVGPANRQLTVAKVAVSQGAGVDPRMTRIVLAYAAFATVWLVIGTLIGEFMGFALVWPEMAQVSWLSFGRLRPVHTNMVFWGWASLGMLGLGHYVVTVTSRVRLHSYALAWVALGLINLTVVVGTLFLLAGVNNGGQEYREYIWPAMLPFALALMLTGYNFYRTIESRQTDEIYISNWWILSAIIWTTVLATIAYLPGYQEGMGQTIIQGYYMHQGVGMWFTPMVLGMAYYLVPKLLNTPIYSYSLGALAFSTQLLFYTMIGTHHFIFSPVPWWLQTVAIVFSIGMVIPVVAGTANFALTARGKWSMIRKSYALPFLAAGIFYYCFVSLQGSLEALRTANLYWHFTNFTVGHSHFSMYGFITFMIWGGIYGMVPHMTGRNPRQLLVGVHFWLAFVGIGIYGVSLSIGGHLQGVSWIAGEAFMESVRMMAPFWLWRAVGGTLMFVSHLLFAYNFWHMLPKKQGEDAAAPAPDETGECEQVMDAAANVEVANA</sequence>
<dbReference type="UniPathway" id="UPA00705"/>
<dbReference type="GO" id="GO:0006119">
    <property type="term" value="P:oxidative phosphorylation"/>
    <property type="evidence" value="ECO:0007669"/>
    <property type="project" value="UniProtKB-UniPathway"/>
</dbReference>
<keyword evidence="3" id="KW-1185">Reference proteome</keyword>
<evidence type="ECO:0000313" key="3">
    <source>
        <dbReference type="Proteomes" id="UP000249799"/>
    </source>
</evidence>
<dbReference type="RefSeq" id="WP_111336329.1">
    <property type="nucleotide sequence ID" value="NZ_CP030032.1"/>
</dbReference>
<dbReference type="InterPro" id="IPR023616">
    <property type="entry name" value="Cyt_c_oxase-like_su1_dom"/>
</dbReference>
<dbReference type="GO" id="GO:0016020">
    <property type="term" value="C:membrane"/>
    <property type="evidence" value="ECO:0007669"/>
    <property type="project" value="InterPro"/>
</dbReference>